<dbReference type="InterPro" id="IPR018501">
    <property type="entry name" value="DDT_dom"/>
</dbReference>
<organism evidence="4 5">
    <name type="scientific">Blyttiomyces helicus</name>
    <dbReference type="NCBI Taxonomy" id="388810"/>
    <lineage>
        <taxon>Eukaryota</taxon>
        <taxon>Fungi</taxon>
        <taxon>Fungi incertae sedis</taxon>
        <taxon>Chytridiomycota</taxon>
        <taxon>Chytridiomycota incertae sedis</taxon>
        <taxon>Chytridiomycetes</taxon>
        <taxon>Chytridiomycetes incertae sedis</taxon>
        <taxon>Blyttiomyces</taxon>
    </lineage>
</organism>
<keyword evidence="2" id="KW-0539">Nucleus</keyword>
<dbReference type="PANTHER" id="PTHR14296:SF3">
    <property type="entry name" value="DIKAR, ISOFORM F"/>
    <property type="match status" value="1"/>
</dbReference>
<dbReference type="EMBL" id="KZ999950">
    <property type="protein sequence ID" value="RKO84580.1"/>
    <property type="molecule type" value="Genomic_DNA"/>
</dbReference>
<dbReference type="AlphaFoldDB" id="A0A4P9W1W8"/>
<dbReference type="OrthoDB" id="303107at2759"/>
<evidence type="ECO:0000256" key="1">
    <source>
        <dbReference type="ARBA" id="ARBA00004123"/>
    </source>
</evidence>
<evidence type="ECO:0000313" key="5">
    <source>
        <dbReference type="Proteomes" id="UP000269721"/>
    </source>
</evidence>
<dbReference type="GO" id="GO:0031213">
    <property type="term" value="C:RSF complex"/>
    <property type="evidence" value="ECO:0007669"/>
    <property type="project" value="InterPro"/>
</dbReference>
<name>A0A4P9W1W8_9FUNG</name>
<dbReference type="Proteomes" id="UP000269721">
    <property type="component" value="Unassembled WGS sequence"/>
</dbReference>
<sequence length="113" mass="12716">MSRSGADSDAHLTTLRNTWQFAAVAQFLHLFGSAFGLPDFETETLEVLLLSSDTEPKLVDMHIRMLKILTGNRTIGPDNWQDILAYQLRKRAGEEEELVIAGVDYVELPLNNK</sequence>
<gene>
    <name evidence="4" type="ORF">BDK51DRAFT_30031</name>
</gene>
<comment type="subcellular location">
    <subcellularLocation>
        <location evidence="1">Nucleus</location>
    </subcellularLocation>
</comment>
<dbReference type="PROSITE" id="PS50827">
    <property type="entry name" value="DDT"/>
    <property type="match status" value="1"/>
</dbReference>
<evidence type="ECO:0000256" key="2">
    <source>
        <dbReference type="ARBA" id="ARBA00023242"/>
    </source>
</evidence>
<feature type="non-terminal residue" evidence="4">
    <location>
        <position position="113"/>
    </location>
</feature>
<evidence type="ECO:0000259" key="3">
    <source>
        <dbReference type="PROSITE" id="PS50827"/>
    </source>
</evidence>
<keyword evidence="5" id="KW-1185">Reference proteome</keyword>
<proteinExistence type="predicted"/>
<reference evidence="5" key="1">
    <citation type="journal article" date="2018" name="Nat. Microbiol.">
        <title>Leveraging single-cell genomics to expand the fungal tree of life.</title>
        <authorList>
            <person name="Ahrendt S.R."/>
            <person name="Quandt C.A."/>
            <person name="Ciobanu D."/>
            <person name="Clum A."/>
            <person name="Salamov A."/>
            <person name="Andreopoulos B."/>
            <person name="Cheng J.F."/>
            <person name="Woyke T."/>
            <person name="Pelin A."/>
            <person name="Henrissat B."/>
            <person name="Reynolds N.K."/>
            <person name="Benny G.L."/>
            <person name="Smith M.E."/>
            <person name="James T.Y."/>
            <person name="Grigoriev I.V."/>
        </authorList>
    </citation>
    <scope>NUCLEOTIDE SEQUENCE [LARGE SCALE GENOMIC DNA]</scope>
</reference>
<accession>A0A4P9W1W8</accession>
<feature type="domain" description="DDT" evidence="3">
    <location>
        <begin position="15"/>
        <end position="75"/>
    </location>
</feature>
<dbReference type="InterPro" id="IPR028938">
    <property type="entry name" value="Rsf1-like"/>
</dbReference>
<dbReference type="GO" id="GO:0006355">
    <property type="term" value="P:regulation of DNA-templated transcription"/>
    <property type="evidence" value="ECO:0007669"/>
    <property type="project" value="InterPro"/>
</dbReference>
<dbReference type="PANTHER" id="PTHR14296">
    <property type="entry name" value="REMODELING AND SPACING FACTOR 1"/>
    <property type="match status" value="1"/>
</dbReference>
<protein>
    <recommendedName>
        <fullName evidence="3">DDT domain-containing protein</fullName>
    </recommendedName>
</protein>
<evidence type="ECO:0000313" key="4">
    <source>
        <dbReference type="EMBL" id="RKO84580.1"/>
    </source>
</evidence>